<feature type="domain" description="PKD" evidence="3">
    <location>
        <begin position="613"/>
        <end position="656"/>
    </location>
</feature>
<protein>
    <submittedName>
        <fullName evidence="4">Putative secreted protein (Por secretion system target)</fullName>
    </submittedName>
</protein>
<dbReference type="OrthoDB" id="1491481at2"/>
<sequence length="824" mass="85260">MLRVAVLLVLLTSLSSSLRAQQVYLEPLRIGSSVLTVTAIQGVAVGDALLVYQFGGARATESGANAGKVVDYLGAGQYEVTRITRISGDSLFVSPGLTHTYLPAYTQLVVDARVEARTVGNLTAPDFDGRTGGILFLTATEHLRVTGLLDAAGRGFRGGRGVQKSDDCIFLSASDDYTYADGSFEGTRRGEGITPLPAGRELGRAPLANGGGGGNDHNSGGGGGANWSGGGRGGLNITNSPFRCSGRYPGMGGYGLHDDYGRIYFGGGGGAGHANNTSAAGGGAGGGIVVLWAPTVTFVEGGAVRVNGAPGASVSGDGAGGGGAAGTILILADYTTGSANLLLRGGGGGNTDNQSDRCFGPGGGGAGGRLLISNDFSELSLTEDYAGGAAGIRIGSSICQPTDGPAEPGWQGGLTEITFKRPVSRFTLSSPVACPSDLITVIDRHTGSDSVSWQILPDTTGLRTSTTADGFTIAVSKRAIGTYAVTQTLYAAGNNYPGDTLRFVVAEAAAADSIVAERMGDSVRVRVINGSGYDSIRYAFGDGSDITTDQPTATHRYTTTGAFTVTVTLFNGACGALTLSTTPPPPRQLTRALILEKDPTGCPPLIITPFALSQGNYASRRWDFPGGEPATSTEEKPSVIYRTPGIYTVTLTLSGSTVGGDTIATLRVTVFDAPTAGFDYSWSDGRVVFTNRSENAVSSQWFFGDGSTSQEDHPVHAYPKDSTYLVTLVTTGPSCTDTLRREVSTLPLATSRDPMEPEIWVYPNPTEGAVYVAGPARIIGVLDARGRRLPTGEDTVDLGPLPPGVYFIRLQTSRGIRTVRVVKS</sequence>
<feature type="region of interest" description="Disordered" evidence="1">
    <location>
        <begin position="188"/>
        <end position="227"/>
    </location>
</feature>
<dbReference type="Pfam" id="PF18911">
    <property type="entry name" value="PKD_4"/>
    <property type="match status" value="1"/>
</dbReference>
<dbReference type="NCBIfam" id="TIGR04183">
    <property type="entry name" value="Por_Secre_tail"/>
    <property type="match status" value="1"/>
</dbReference>
<name>A0A2S6I694_9BACT</name>
<proteinExistence type="predicted"/>
<dbReference type="CDD" id="cd00146">
    <property type="entry name" value="PKD"/>
    <property type="match status" value="2"/>
</dbReference>
<dbReference type="PROSITE" id="PS50093">
    <property type="entry name" value="PKD"/>
    <property type="match status" value="3"/>
</dbReference>
<dbReference type="EMBL" id="PTJC01000006">
    <property type="protein sequence ID" value="PPK86676.1"/>
    <property type="molecule type" value="Genomic_DNA"/>
</dbReference>
<feature type="compositionally biased region" description="Gly residues" evidence="1">
    <location>
        <begin position="209"/>
        <end position="227"/>
    </location>
</feature>
<feature type="signal peptide" evidence="2">
    <location>
        <begin position="1"/>
        <end position="20"/>
    </location>
</feature>
<reference evidence="4 5" key="1">
    <citation type="submission" date="2018-02" db="EMBL/GenBank/DDBJ databases">
        <title>Genomic Encyclopedia of Archaeal and Bacterial Type Strains, Phase II (KMG-II): from individual species to whole genera.</title>
        <authorList>
            <person name="Goeker M."/>
        </authorList>
    </citation>
    <scope>NUCLEOTIDE SEQUENCE [LARGE SCALE GENOMIC DNA]</scope>
    <source>
        <strain evidence="4 5">DSM 29526</strain>
    </source>
</reference>
<dbReference type="AlphaFoldDB" id="A0A2S6I694"/>
<dbReference type="Proteomes" id="UP000237662">
    <property type="component" value="Unassembled WGS sequence"/>
</dbReference>
<feature type="domain" description="PKD" evidence="3">
    <location>
        <begin position="693"/>
        <end position="731"/>
    </location>
</feature>
<keyword evidence="2" id="KW-0732">Signal</keyword>
<accession>A0A2S6I694</accession>
<dbReference type="InterPro" id="IPR013783">
    <property type="entry name" value="Ig-like_fold"/>
</dbReference>
<dbReference type="InterPro" id="IPR035986">
    <property type="entry name" value="PKD_dom_sf"/>
</dbReference>
<evidence type="ECO:0000259" key="3">
    <source>
        <dbReference type="PROSITE" id="PS50093"/>
    </source>
</evidence>
<dbReference type="Gene3D" id="2.60.40.10">
    <property type="entry name" value="Immunoglobulins"/>
    <property type="match status" value="3"/>
</dbReference>
<comment type="caution">
    <text evidence="4">The sequence shown here is derived from an EMBL/GenBank/DDBJ whole genome shotgun (WGS) entry which is preliminary data.</text>
</comment>
<dbReference type="RefSeq" id="WP_146088855.1">
    <property type="nucleotide sequence ID" value="NZ_PTJC01000006.1"/>
</dbReference>
<keyword evidence="5" id="KW-1185">Reference proteome</keyword>
<feature type="chain" id="PRO_5015515655" evidence="2">
    <location>
        <begin position="21"/>
        <end position="824"/>
    </location>
</feature>
<organism evidence="4 5">
    <name type="scientific">Neolewinella xylanilytica</name>
    <dbReference type="NCBI Taxonomy" id="1514080"/>
    <lineage>
        <taxon>Bacteria</taxon>
        <taxon>Pseudomonadati</taxon>
        <taxon>Bacteroidota</taxon>
        <taxon>Saprospiria</taxon>
        <taxon>Saprospirales</taxon>
        <taxon>Lewinellaceae</taxon>
        <taxon>Neolewinella</taxon>
    </lineage>
</organism>
<dbReference type="InterPro" id="IPR026444">
    <property type="entry name" value="Secre_tail"/>
</dbReference>
<dbReference type="SMART" id="SM00089">
    <property type="entry name" value="PKD"/>
    <property type="match status" value="3"/>
</dbReference>
<evidence type="ECO:0000256" key="2">
    <source>
        <dbReference type="SAM" id="SignalP"/>
    </source>
</evidence>
<dbReference type="SUPFAM" id="SSF49299">
    <property type="entry name" value="PKD domain"/>
    <property type="match status" value="3"/>
</dbReference>
<evidence type="ECO:0000256" key="1">
    <source>
        <dbReference type="SAM" id="MobiDB-lite"/>
    </source>
</evidence>
<dbReference type="Pfam" id="PF00801">
    <property type="entry name" value="PKD"/>
    <property type="match status" value="2"/>
</dbReference>
<dbReference type="InterPro" id="IPR000601">
    <property type="entry name" value="PKD_dom"/>
</dbReference>
<gene>
    <name evidence="4" type="ORF">CLV84_3612</name>
</gene>
<evidence type="ECO:0000313" key="5">
    <source>
        <dbReference type="Proteomes" id="UP000237662"/>
    </source>
</evidence>
<evidence type="ECO:0000313" key="4">
    <source>
        <dbReference type="EMBL" id="PPK86676.1"/>
    </source>
</evidence>
<dbReference type="InterPro" id="IPR022409">
    <property type="entry name" value="PKD/Chitinase_dom"/>
</dbReference>
<feature type="domain" description="PKD" evidence="3">
    <location>
        <begin position="535"/>
        <end position="582"/>
    </location>
</feature>